<dbReference type="InterPro" id="IPR040026">
    <property type="entry name" value="FliD"/>
</dbReference>
<dbReference type="GO" id="GO:0071973">
    <property type="term" value="P:bacterial-type flagellum-dependent cell motility"/>
    <property type="evidence" value="ECO:0007669"/>
    <property type="project" value="TreeGrafter"/>
</dbReference>
<evidence type="ECO:0000313" key="2">
    <source>
        <dbReference type="EMBL" id="OEF97794.1"/>
    </source>
</evidence>
<evidence type="ECO:0000259" key="1">
    <source>
        <dbReference type="Pfam" id="PF07195"/>
    </source>
</evidence>
<dbReference type="EMBL" id="MIJE01000003">
    <property type="protein sequence ID" value="OEF97794.1"/>
    <property type="molecule type" value="Genomic_DNA"/>
</dbReference>
<gene>
    <name evidence="2" type="ORF">BHF68_13220</name>
</gene>
<reference evidence="2 3" key="1">
    <citation type="submission" date="2016-09" db="EMBL/GenBank/DDBJ databases">
        <title>Draft genome sequence for the type strain of Desulfuribacillus alkaliarsenatis AHT28, an obligately anaerobic, sulfidogenic bacterium isolated from Russian soda lake sediments.</title>
        <authorList>
            <person name="Abin C.A."/>
            <person name="Hollibaugh J.T."/>
        </authorList>
    </citation>
    <scope>NUCLEOTIDE SEQUENCE [LARGE SCALE GENOMIC DNA]</scope>
    <source>
        <strain evidence="2 3">AHT28</strain>
    </source>
</reference>
<dbReference type="PANTHER" id="PTHR30288">
    <property type="entry name" value="FLAGELLAR CAP/ASSEMBLY PROTEIN FLID"/>
    <property type="match status" value="1"/>
</dbReference>
<organism evidence="2 3">
    <name type="scientific">Desulfuribacillus alkaliarsenatis</name>
    <dbReference type="NCBI Taxonomy" id="766136"/>
    <lineage>
        <taxon>Bacteria</taxon>
        <taxon>Bacillati</taxon>
        <taxon>Bacillota</taxon>
        <taxon>Desulfuribacillia</taxon>
        <taxon>Desulfuribacillales</taxon>
        <taxon>Desulfuribacillaceae</taxon>
        <taxon>Desulfuribacillus</taxon>
    </lineage>
</organism>
<proteinExistence type="predicted"/>
<dbReference type="OrthoDB" id="9776025at2"/>
<accession>A0A1E5G460</accession>
<dbReference type="InterPro" id="IPR010809">
    <property type="entry name" value="FliD_C"/>
</dbReference>
<evidence type="ECO:0000313" key="3">
    <source>
        <dbReference type="Proteomes" id="UP000094296"/>
    </source>
</evidence>
<dbReference type="Pfam" id="PF07195">
    <property type="entry name" value="FliD_C"/>
    <property type="match status" value="1"/>
</dbReference>
<dbReference type="STRING" id="766136.BHF68_13220"/>
<name>A0A1E5G460_9FIRM</name>
<dbReference type="AlphaFoldDB" id="A0A1E5G460"/>
<feature type="domain" description="Flagellar hook-associated protein 2 C-terminal" evidence="1">
    <location>
        <begin position="28"/>
        <end position="165"/>
    </location>
</feature>
<dbReference type="PANTHER" id="PTHR30288:SF0">
    <property type="entry name" value="FLAGELLAR HOOK-ASSOCIATED PROTEIN 2"/>
    <property type="match status" value="1"/>
</dbReference>
<sequence length="168" mass="18862">MDDSDFLHEVLNLYEVNNGDEPVNYSNGKNAKFVLNGLETERKANVFTISGVEYTIKAVTDNAVTVSSVSDTDAIFDKIKGFVNEKLMERRYRDFPPLTNEQRRAMDDKEIEMWEEKAKSGLLRGDHMLSGILTDMRMLISDQVKGLGDGRISSLAQIGITTGSKSYK</sequence>
<dbReference type="GO" id="GO:0009421">
    <property type="term" value="C:bacterial-type flagellum filament cap"/>
    <property type="evidence" value="ECO:0007669"/>
    <property type="project" value="InterPro"/>
</dbReference>
<dbReference type="Proteomes" id="UP000094296">
    <property type="component" value="Unassembled WGS sequence"/>
</dbReference>
<protein>
    <recommendedName>
        <fullName evidence="1">Flagellar hook-associated protein 2 C-terminal domain-containing protein</fullName>
    </recommendedName>
</protein>
<comment type="caution">
    <text evidence="2">The sequence shown here is derived from an EMBL/GenBank/DDBJ whole genome shotgun (WGS) entry which is preliminary data.</text>
</comment>
<keyword evidence="3" id="KW-1185">Reference proteome</keyword>
<dbReference type="GO" id="GO:0007155">
    <property type="term" value="P:cell adhesion"/>
    <property type="evidence" value="ECO:0007669"/>
    <property type="project" value="InterPro"/>
</dbReference>